<dbReference type="PaxDb" id="7165-AGAP008240-PA"/>
<dbReference type="KEGG" id="aga:4578117"/>
<proteinExistence type="predicted"/>
<accession>A0NF35</accession>
<protein>
    <submittedName>
        <fullName evidence="1">AGAP008240-PA</fullName>
    </submittedName>
</protein>
<dbReference type="EMBL" id="AAAB01008964">
    <property type="protein sequence ID" value="EAU76331.2"/>
    <property type="molecule type" value="Genomic_DNA"/>
</dbReference>
<dbReference type="HOGENOM" id="CLU_1890869_0_0_1"/>
<reference evidence="1" key="4">
    <citation type="journal article" date="2007" name="Genome Biol.">
        <title>Update of the Anopheles gambiae PEST genome assembly.</title>
        <authorList>
            <person name="Sharakhova M.V."/>
            <person name="Hammond M.P."/>
            <person name="Lobo N.F."/>
            <person name="Krzywinski J."/>
            <person name="Unger M.F."/>
            <person name="Hillenmeyer M.E."/>
            <person name="Bruggner R.V."/>
            <person name="Birney E."/>
            <person name="Collins F.H."/>
        </authorList>
    </citation>
    <scope>NUCLEOTIDE SEQUENCE</scope>
    <source>
        <strain evidence="1">PEST</strain>
    </source>
</reference>
<feature type="non-terminal residue" evidence="1">
    <location>
        <position position="1"/>
    </location>
</feature>
<reference evidence="1" key="1">
    <citation type="journal article" date="2002" name="Science">
        <title>The genome sequence of the malaria mosquito Anopheles gambiae.</title>
        <authorList>
            <person name="Holt R.A."/>
            <person name="Subramanian G.M."/>
            <person name="Halpern A."/>
            <person name="Sutton G.G."/>
            <person name="Charlab R."/>
            <person name="Nusskern D.R."/>
            <person name="Wincker P."/>
            <person name="Clark A.G."/>
            <person name="Ribeiro J.M."/>
            <person name="Wides R."/>
            <person name="Salzberg S.L."/>
            <person name="Loftus B."/>
            <person name="Yandell M."/>
            <person name="Majoros W.H."/>
            <person name="Rusch D.B."/>
            <person name="Lai Z."/>
            <person name="Kraft C.L."/>
            <person name="Abril J.F."/>
            <person name="Anthouard V."/>
            <person name="Arensburger P."/>
            <person name="Atkinson P.W."/>
            <person name="Baden H."/>
            <person name="de Berardinis V."/>
            <person name="Baldwin D."/>
            <person name="Benes V."/>
            <person name="Biedler J."/>
            <person name="Blass C."/>
            <person name="Bolanos R."/>
            <person name="Boscus D."/>
            <person name="Barnstead M."/>
            <person name="Cai S."/>
            <person name="Center A."/>
            <person name="Chaturverdi K."/>
            <person name="Christophides G.K."/>
            <person name="Chrystal M.A."/>
            <person name="Clamp M."/>
            <person name="Cravchik A."/>
            <person name="Curwen V."/>
            <person name="Dana A."/>
            <person name="Delcher A."/>
            <person name="Dew I."/>
            <person name="Evans C.A."/>
            <person name="Flanigan M."/>
            <person name="Grundschober-Freimoser A."/>
            <person name="Friedli L."/>
            <person name="Gu Z."/>
            <person name="Guan P."/>
            <person name="Guigo R."/>
            <person name="Hillenmeyer M.E."/>
            <person name="Hladun S.L."/>
            <person name="Hogan J.R."/>
            <person name="Hong Y.S."/>
            <person name="Hoover J."/>
            <person name="Jaillon O."/>
            <person name="Ke Z."/>
            <person name="Kodira C."/>
            <person name="Kokoza E."/>
            <person name="Koutsos A."/>
            <person name="Letunic I."/>
            <person name="Levitsky A."/>
            <person name="Liang Y."/>
            <person name="Lin J.J."/>
            <person name="Lobo N.F."/>
            <person name="Lopez J.R."/>
            <person name="Malek J.A."/>
            <person name="McIntosh T.C."/>
            <person name="Meister S."/>
            <person name="Miller J."/>
            <person name="Mobarry C."/>
            <person name="Mongin E."/>
            <person name="Murphy S.D."/>
            <person name="O'Brochta D.A."/>
            <person name="Pfannkoch C."/>
            <person name="Qi R."/>
            <person name="Regier M.A."/>
            <person name="Remington K."/>
            <person name="Shao H."/>
            <person name="Sharakhova M.V."/>
            <person name="Sitter C.D."/>
            <person name="Shetty J."/>
            <person name="Smith T.J."/>
            <person name="Strong R."/>
            <person name="Sun J."/>
            <person name="Thomasova D."/>
            <person name="Ton L.Q."/>
            <person name="Topalis P."/>
            <person name="Tu Z."/>
            <person name="Unger M.F."/>
            <person name="Walenz B."/>
            <person name="Wang A."/>
            <person name="Wang J."/>
            <person name="Wang M."/>
            <person name="Wang X."/>
            <person name="Woodford K.J."/>
            <person name="Wortman J.R."/>
            <person name="Wu M."/>
            <person name="Yao A."/>
            <person name="Zdobnov E.M."/>
            <person name="Zhang H."/>
            <person name="Zhao Q."/>
            <person name="Zhao S."/>
            <person name="Zhu S.C."/>
            <person name="Zhimulev I."/>
            <person name="Coluzzi M."/>
            <person name="della Torre A."/>
            <person name="Roth C.W."/>
            <person name="Louis C."/>
            <person name="Kalush F."/>
            <person name="Mural R.J."/>
            <person name="Myers E.W."/>
            <person name="Adams M.D."/>
            <person name="Smith H.O."/>
            <person name="Broder S."/>
            <person name="Gardner M.J."/>
            <person name="Fraser C.M."/>
            <person name="Birney E."/>
            <person name="Bork P."/>
            <person name="Brey P.T."/>
            <person name="Venter J.C."/>
            <person name="Weissenbach J."/>
            <person name="Kafatos F.C."/>
            <person name="Collins F.H."/>
            <person name="Hoffman S.L."/>
        </authorList>
    </citation>
    <scope>NUCLEOTIDE SEQUENCE [LARGE SCALE GENOMIC DNA]</scope>
    <source>
        <strain evidence="1">PEST</strain>
    </source>
</reference>
<name>A0NF35_ANOGA</name>
<evidence type="ECO:0000313" key="1">
    <source>
        <dbReference type="EMBL" id="EAU76331.2"/>
    </source>
</evidence>
<reference evidence="1" key="5">
    <citation type="submission" date="2011-05" db="EMBL/GenBank/DDBJ databases">
        <authorList>
            <consortium name="VectorBase"/>
        </authorList>
    </citation>
    <scope>NUCLEOTIDE SEQUENCE</scope>
    <source>
        <strain evidence="1">PEST</strain>
    </source>
</reference>
<sequence>ISFPRKVAENLCCDSQAVCVCSCVCVRTFLCVCVRLGLCVCVFILVCARGYACRITGGQFPAKSRSTVVCFLFGSSPCACVRLLRGVCVRLLCNKIYSCVKSSTPSNLIKCASSLHTTCVRTCVRVSVCRDVKCV</sequence>
<gene>
    <name evidence="1" type="ORF">AgaP_AGAP008240</name>
</gene>
<reference evidence="1" key="3">
    <citation type="journal article" date="2004" name="Trends Parasitol.">
        <title>The Anopheles gambiae genome: an update.</title>
        <authorList>
            <person name="Mongin E."/>
            <person name="Louis C."/>
            <person name="Holt R.A."/>
            <person name="Birney E."/>
            <person name="Collins F.H."/>
        </authorList>
    </citation>
    <scope>NUCLEOTIDE SEQUENCE</scope>
    <source>
        <strain evidence="1">PEST</strain>
    </source>
</reference>
<organism evidence="1">
    <name type="scientific">Anopheles gambiae</name>
    <name type="common">African malaria mosquito</name>
    <dbReference type="NCBI Taxonomy" id="7165"/>
    <lineage>
        <taxon>Eukaryota</taxon>
        <taxon>Metazoa</taxon>
        <taxon>Ecdysozoa</taxon>
        <taxon>Arthropoda</taxon>
        <taxon>Hexapoda</taxon>
        <taxon>Insecta</taxon>
        <taxon>Pterygota</taxon>
        <taxon>Neoptera</taxon>
        <taxon>Endopterygota</taxon>
        <taxon>Diptera</taxon>
        <taxon>Nematocera</taxon>
        <taxon>Culicoidea</taxon>
        <taxon>Culicidae</taxon>
        <taxon>Anophelinae</taxon>
        <taxon>Anopheles</taxon>
    </lineage>
</organism>
<dbReference type="AlphaFoldDB" id="A0NF35"/>
<comment type="caution">
    <text evidence="1">The sequence shown here is derived from an EMBL/GenBank/DDBJ whole genome shotgun (WGS) entry which is preliminary data.</text>
</comment>
<reference evidence="1" key="2">
    <citation type="submission" date="2002-03" db="EMBL/GenBank/DDBJ databases">
        <authorList>
            <consortium name="The Anopheles Genome Sequencing Consortium"/>
        </authorList>
    </citation>
    <scope>NUCLEOTIDE SEQUENCE</scope>
    <source>
        <strain evidence="1">PEST</strain>
    </source>
</reference>